<evidence type="ECO:0000313" key="1">
    <source>
        <dbReference type="EMBL" id="KKM05908.1"/>
    </source>
</evidence>
<protein>
    <recommendedName>
        <fullName evidence="2">FlgO domain-containing protein</fullName>
    </recommendedName>
</protein>
<organism evidence="1">
    <name type="scientific">marine sediment metagenome</name>
    <dbReference type="NCBI Taxonomy" id="412755"/>
    <lineage>
        <taxon>unclassified sequences</taxon>
        <taxon>metagenomes</taxon>
        <taxon>ecological metagenomes</taxon>
    </lineage>
</organism>
<dbReference type="EMBL" id="LAZR01016113">
    <property type="protein sequence ID" value="KKM05908.1"/>
    <property type="molecule type" value="Genomic_DNA"/>
</dbReference>
<evidence type="ECO:0008006" key="2">
    <source>
        <dbReference type="Google" id="ProtNLM"/>
    </source>
</evidence>
<accession>A0A0F9K3U1</accession>
<dbReference type="InterPro" id="IPR005534">
    <property type="entry name" value="Curli_assmbl/transp-comp_CsgG"/>
</dbReference>
<dbReference type="Pfam" id="PF03783">
    <property type="entry name" value="CsgG"/>
    <property type="match status" value="1"/>
</dbReference>
<gene>
    <name evidence="1" type="ORF">LCGC14_1749330</name>
</gene>
<comment type="caution">
    <text evidence="1">The sequence shown here is derived from an EMBL/GenBank/DDBJ whole genome shotgun (WGS) entry which is preliminary data.</text>
</comment>
<reference evidence="1" key="1">
    <citation type="journal article" date="2015" name="Nature">
        <title>Complex archaea that bridge the gap between prokaryotes and eukaryotes.</title>
        <authorList>
            <person name="Spang A."/>
            <person name="Saw J.H."/>
            <person name="Jorgensen S.L."/>
            <person name="Zaremba-Niedzwiedzka K."/>
            <person name="Martijn J."/>
            <person name="Lind A.E."/>
            <person name="van Eijk R."/>
            <person name="Schleper C."/>
            <person name="Guy L."/>
            <person name="Ettema T.J."/>
        </authorList>
    </citation>
    <scope>NUCLEOTIDE SEQUENCE</scope>
</reference>
<dbReference type="AlphaFoldDB" id="A0A0F9K3U1"/>
<dbReference type="Gene3D" id="3.40.50.10610">
    <property type="entry name" value="ABC-type transport auxiliary lipoprotein component"/>
    <property type="match status" value="1"/>
</dbReference>
<sequence>MKKYTVLLLLLSGCATIGMVSEVNINRDFPHHEIQRIAVLIFETSWQDQDKEETNSGFSKTIVSPDAGTVLADIIARELAKWGRYVVLDRSTLEKELKLVNLSEEDTLHSEDYLSLGKSIGVDAVVIGKVERFGVSYRSLSRRLVVSVKARVSFLARCIDVTTNEAVWSIKIDGTSKDDNERSLASKLIAKAVRTLKEEIK</sequence>
<name>A0A0F9K3U1_9ZZZZ</name>
<proteinExistence type="predicted"/>